<dbReference type="PROSITE" id="PS01044">
    <property type="entry name" value="SQUALEN_PHYTOEN_SYN_1"/>
    <property type="match status" value="1"/>
</dbReference>
<dbReference type="InterPro" id="IPR008949">
    <property type="entry name" value="Isoprenoid_synthase_dom_sf"/>
</dbReference>
<dbReference type="FunFam" id="1.10.600.10:FF:000023">
    <property type="entry name" value="Squalene synthase"/>
    <property type="match status" value="1"/>
</dbReference>
<comment type="catalytic activity">
    <reaction evidence="5">
        <text>2 (2E,6E)-farnesyl diphosphate + NADPH + H(+) = squalene + 2 diphosphate + NADP(+)</text>
        <dbReference type="Rhea" id="RHEA:32295"/>
        <dbReference type="ChEBI" id="CHEBI:15378"/>
        <dbReference type="ChEBI" id="CHEBI:15440"/>
        <dbReference type="ChEBI" id="CHEBI:33019"/>
        <dbReference type="ChEBI" id="CHEBI:57783"/>
        <dbReference type="ChEBI" id="CHEBI:58349"/>
        <dbReference type="ChEBI" id="CHEBI:175763"/>
        <dbReference type="EC" id="2.5.1.21"/>
    </reaction>
</comment>
<reference evidence="6" key="1">
    <citation type="submission" date="2013-11" db="EMBL/GenBank/DDBJ databases">
        <title>Genome sequence of the fusiform rust pathogen reveals effectors for host alternation and coevolution with pine.</title>
        <authorList>
            <consortium name="DOE Joint Genome Institute"/>
            <person name="Smith K."/>
            <person name="Pendleton A."/>
            <person name="Kubisiak T."/>
            <person name="Anderson C."/>
            <person name="Salamov A."/>
            <person name="Aerts A."/>
            <person name="Riley R."/>
            <person name="Clum A."/>
            <person name="Lindquist E."/>
            <person name="Ence D."/>
            <person name="Campbell M."/>
            <person name="Kronenberg Z."/>
            <person name="Feau N."/>
            <person name="Dhillon B."/>
            <person name="Hamelin R."/>
            <person name="Burleigh J."/>
            <person name="Smith J."/>
            <person name="Yandell M."/>
            <person name="Nelson C."/>
            <person name="Grigoriev I."/>
            <person name="Davis J."/>
        </authorList>
    </citation>
    <scope>NUCLEOTIDE SEQUENCE</scope>
    <source>
        <strain evidence="6">G11</strain>
    </source>
</reference>
<dbReference type="EMBL" id="MU167212">
    <property type="protein sequence ID" value="KAG0151592.1"/>
    <property type="molecule type" value="Genomic_DNA"/>
</dbReference>
<keyword evidence="7" id="KW-1185">Reference proteome</keyword>
<keyword evidence="4 5" id="KW-0808">Transferase</keyword>
<dbReference type="GO" id="GO:0045338">
    <property type="term" value="P:farnesyl diphosphate metabolic process"/>
    <property type="evidence" value="ECO:0007669"/>
    <property type="project" value="InterPro"/>
</dbReference>
<dbReference type="PANTHER" id="PTHR11626:SF2">
    <property type="entry name" value="SQUALENE SYNTHASE"/>
    <property type="match status" value="1"/>
</dbReference>
<dbReference type="NCBIfam" id="TIGR01559">
    <property type="entry name" value="squal_synth"/>
    <property type="match status" value="1"/>
</dbReference>
<evidence type="ECO:0000256" key="4">
    <source>
        <dbReference type="ARBA" id="ARBA00022679"/>
    </source>
</evidence>
<keyword evidence="5" id="KW-0812">Transmembrane</keyword>
<proteinExistence type="inferred from homology"/>
<keyword evidence="5" id="KW-0472">Membrane</keyword>
<comment type="function">
    <text evidence="5">Catalyzes the condensation of 2 farnesyl pyrophosphate (FPP) moieties to form squalene.</text>
</comment>
<dbReference type="GO" id="GO:0051996">
    <property type="term" value="F:squalene synthase [NAD(P)H] activity"/>
    <property type="evidence" value="ECO:0007669"/>
    <property type="project" value="UniProtKB-UniRule"/>
</dbReference>
<dbReference type="SFLD" id="SFLDG01018">
    <property type="entry name" value="Squalene/Phytoene_Synthase_Lik"/>
    <property type="match status" value="1"/>
</dbReference>
<dbReference type="GO" id="GO:0055056">
    <property type="term" value="F:D-glucose transmembrane transporter activity"/>
    <property type="evidence" value="ECO:0007669"/>
    <property type="project" value="UniProtKB-UniRule"/>
</dbReference>
<dbReference type="Gene3D" id="1.10.600.10">
    <property type="entry name" value="Farnesyl Diphosphate Synthase"/>
    <property type="match status" value="1"/>
</dbReference>
<dbReference type="GO" id="GO:0006696">
    <property type="term" value="P:ergosterol biosynthetic process"/>
    <property type="evidence" value="ECO:0007669"/>
    <property type="project" value="TreeGrafter"/>
</dbReference>
<evidence type="ECO:0000256" key="1">
    <source>
        <dbReference type="ARBA" id="ARBA00001946"/>
    </source>
</evidence>
<dbReference type="AlphaFoldDB" id="A0A9P6NWC0"/>
<dbReference type="InterPro" id="IPR006449">
    <property type="entry name" value="Squal_synth-like"/>
</dbReference>
<dbReference type="GO" id="GO:0005789">
    <property type="term" value="C:endoplasmic reticulum membrane"/>
    <property type="evidence" value="ECO:0007669"/>
    <property type="project" value="TreeGrafter"/>
</dbReference>
<comment type="catalytic activity">
    <reaction evidence="5">
        <text>2 (2E,6E)-farnesyl diphosphate + NADH + H(+) = squalene + 2 diphosphate + NAD(+)</text>
        <dbReference type="Rhea" id="RHEA:32299"/>
        <dbReference type="ChEBI" id="CHEBI:15378"/>
        <dbReference type="ChEBI" id="CHEBI:15440"/>
        <dbReference type="ChEBI" id="CHEBI:33019"/>
        <dbReference type="ChEBI" id="CHEBI:57540"/>
        <dbReference type="ChEBI" id="CHEBI:57945"/>
        <dbReference type="ChEBI" id="CHEBI:175763"/>
        <dbReference type="EC" id="2.5.1.21"/>
    </reaction>
</comment>
<comment type="pathway">
    <text evidence="5">Terpene metabolism; lanosterol biosynthesis; lanosterol from farnesyl diphosphate: step 1/3.</text>
</comment>
<dbReference type="InterPro" id="IPR019845">
    <property type="entry name" value="Squalene/phytoene_synthase_CS"/>
</dbReference>
<evidence type="ECO:0000256" key="2">
    <source>
        <dbReference type="ARBA" id="ARBA00006251"/>
    </source>
</evidence>
<keyword evidence="5" id="KW-1133">Transmembrane helix</keyword>
<dbReference type="InterPro" id="IPR033904">
    <property type="entry name" value="Trans_IPPS_HH"/>
</dbReference>
<protein>
    <recommendedName>
        <fullName evidence="3 5">Squalene synthase</fullName>
        <shortName evidence="5">SQS</shortName>
        <shortName evidence="5">SS</shortName>
        <ecNumber evidence="3 5">2.5.1.21</ecNumber>
    </recommendedName>
</protein>
<dbReference type="PANTHER" id="PTHR11626">
    <property type="entry name" value="FARNESYL-DIPHOSPHATE FARNESYLTRANSFERASE"/>
    <property type="match status" value="1"/>
</dbReference>
<dbReference type="SFLD" id="SFLDS00005">
    <property type="entry name" value="Isoprenoid_Synthase_Type_I"/>
    <property type="match status" value="1"/>
</dbReference>
<accession>A0A9P6NWC0</accession>
<feature type="transmembrane region" description="Helical" evidence="5">
    <location>
        <begin position="449"/>
        <end position="475"/>
    </location>
</feature>
<dbReference type="PROSITE" id="PS01045">
    <property type="entry name" value="SQUALEN_PHYTOEN_SYN_2"/>
    <property type="match status" value="1"/>
</dbReference>
<gene>
    <name evidence="6" type="ORF">CROQUDRAFT_651006</name>
</gene>
<comment type="caution">
    <text evidence="6">The sequence shown here is derived from an EMBL/GenBank/DDBJ whole genome shotgun (WGS) entry which is preliminary data.</text>
</comment>
<dbReference type="InterPro" id="IPR044844">
    <property type="entry name" value="Trans_IPPS_euk-type"/>
</dbReference>
<dbReference type="Pfam" id="PF00494">
    <property type="entry name" value="SQS_PSY"/>
    <property type="match status" value="1"/>
</dbReference>
<dbReference type="OrthoDB" id="431150at2759"/>
<comment type="similarity">
    <text evidence="2 5">Belongs to the phytoene/squalene synthase family.</text>
</comment>
<comment type="cofactor">
    <cofactor evidence="1 5">
        <name>Mg(2+)</name>
        <dbReference type="ChEBI" id="CHEBI:18420"/>
    </cofactor>
</comment>
<evidence type="ECO:0000256" key="5">
    <source>
        <dbReference type="RuleBase" id="RU368088"/>
    </source>
</evidence>
<dbReference type="SUPFAM" id="SSF48576">
    <property type="entry name" value="Terpenoid synthases"/>
    <property type="match status" value="1"/>
</dbReference>
<evidence type="ECO:0000256" key="3">
    <source>
        <dbReference type="ARBA" id="ARBA00012373"/>
    </source>
</evidence>
<dbReference type="InterPro" id="IPR002060">
    <property type="entry name" value="Squ/phyt_synthse"/>
</dbReference>
<evidence type="ECO:0000313" key="7">
    <source>
        <dbReference type="Proteomes" id="UP000886653"/>
    </source>
</evidence>
<dbReference type="CDD" id="cd00683">
    <property type="entry name" value="Trans_IPPS_HH"/>
    <property type="match status" value="1"/>
</dbReference>
<sequence>MSNIREIFFLALFHPRELKAVINYKVWHEPLRTLDDDPEASRINYPAMQKCWTFLGQTSRSFSAVIKQLEGDLARVICIFYLILRGMDTVEDDMTIDIKTKEKLLKSFHKKLDQPGWQFDGCGSDAKDRHLLLGFDSVIEEFQLLNSPYRVVISEVTARMGGGMAQFARTASDNNGVFSVDTMPAFDSYCHYVAGIVGEGLSRLFGLSGKEDAGIGRQLKLSNSMGLLLQKTNILRDFREDVDDGRMFWPKEVWGKFVDHPKKLAEPANAQKARWALSEMTLDALSHATDALEYMTMLKNQSVFNFCAIPQVMAIATIEKCFENLDVFHKNVKIRRSLTVDLMMRAVNPRDLAYIFVDFTQRIHSRARPDDPCFLKLSVMVAQVTVWAETRYPSFISAAAPPPLYRDAPAAAGVQDMRIKQQPVLLASVGAGRPGTLAKPQFGGDDIKFVMIILGGVMLIVIVSTFLVGLVVYLATKESGTSLIKIPVPMTNWRIEL</sequence>
<dbReference type="EC" id="2.5.1.21" evidence="3 5"/>
<name>A0A9P6NWC0_9BASI</name>
<dbReference type="Proteomes" id="UP000886653">
    <property type="component" value="Unassembled WGS sequence"/>
</dbReference>
<evidence type="ECO:0000313" key="6">
    <source>
        <dbReference type="EMBL" id="KAG0151592.1"/>
    </source>
</evidence>
<organism evidence="6 7">
    <name type="scientific">Cronartium quercuum f. sp. fusiforme G11</name>
    <dbReference type="NCBI Taxonomy" id="708437"/>
    <lineage>
        <taxon>Eukaryota</taxon>
        <taxon>Fungi</taxon>
        <taxon>Dikarya</taxon>
        <taxon>Basidiomycota</taxon>
        <taxon>Pucciniomycotina</taxon>
        <taxon>Pucciniomycetes</taxon>
        <taxon>Pucciniales</taxon>
        <taxon>Coleosporiaceae</taxon>
        <taxon>Cronartium</taxon>
    </lineage>
</organism>